<dbReference type="OrthoDB" id="9758472at2"/>
<dbReference type="InterPro" id="IPR012910">
    <property type="entry name" value="Plug_dom"/>
</dbReference>
<comment type="subcellular location">
    <subcellularLocation>
        <location evidence="1 14">Cell outer membrane</location>
        <topology evidence="1 14">Multi-pass membrane protein</topology>
    </subcellularLocation>
</comment>
<evidence type="ECO:0000256" key="6">
    <source>
        <dbReference type="ARBA" id="ARBA00022692"/>
    </source>
</evidence>
<evidence type="ECO:0000256" key="9">
    <source>
        <dbReference type="ARBA" id="ARBA00023065"/>
    </source>
</evidence>
<dbReference type="PROSITE" id="PS52016">
    <property type="entry name" value="TONB_DEPENDENT_REC_3"/>
    <property type="match status" value="1"/>
</dbReference>
<dbReference type="SUPFAM" id="SSF56935">
    <property type="entry name" value="Porins"/>
    <property type="match status" value="1"/>
</dbReference>
<dbReference type="InterPro" id="IPR039426">
    <property type="entry name" value="TonB-dep_rcpt-like"/>
</dbReference>
<sequence>MRSKILLVIALLMSVLAYGQSNKGSLKGTIKTSDGQPAYMVSVALKGTSKGTTTNHEGNYEIKNIEAGTYTLVTSFVGLETKEIQVEVVAGKVTQVEGVELAESAQELSQVVVLATRDVYTTTEPSSSLRLGAPLIETPQNIQVVTPAMLKDQQVVSMSDGLVRNVSGAVRLDHWGDLYTNISSRGSQVQAFRNGFNVAASYWGPLTEEMSFVDHIEFVKGPAGFMLSSGDPSGLYNVVTKKPSGQNKREVSLTYGSFNLLRGTVDVDGKFTDKLLYRLNLAAKKSESHRDFEHNDRYVVAPVLSYHFSPRTKLTGEYTYQRAKMSDVGSYYVWSATGYGTYPVGFTMMPKDLPDTKIDDHSVFLTFEHGFNDKWKFTVQGSYFNYGQDGTSMWPWVVAPNSQAIRGVGLWQAESEMLMAQGFLNGEFSTGSINHRILVGVDVADREYLADFYQSKPLDTEAQPFDPNNPNYGTPPAGWPQFDTELPLDERDAVGAINQNYNSYYVQDELGFFHNKLRLTLAGRYTSISQWTYGSRGFQRAYKLSPRAGLSYSIDSQNSVYALYDQAFTPQNGRLSNGDEVKPLTGNNVEVGYKRDWFGGKWSTTIAAYNIIKENELTSDPDSAYNLNYNLEIGQKRSRGIEFDIKGNIAKGFSLIANYALTDSRVSKPGNAAAVFKENQIVPSYAKHVANVWLTYKISNGVLKGAGVQAGFTLLADRYTYWDAPPNGEELPTYFKLDGGIFWGNEKLKITANVFNILDEYLYSGSYYAYLSAFYYQTDPPRNARISVSYSF</sequence>
<dbReference type="AlphaFoldDB" id="A0A364Y6D8"/>
<dbReference type="SUPFAM" id="SSF49452">
    <property type="entry name" value="Starch-binding domain-like"/>
    <property type="match status" value="1"/>
</dbReference>
<dbReference type="InterPro" id="IPR000531">
    <property type="entry name" value="Beta-barrel_TonB"/>
</dbReference>
<comment type="similarity">
    <text evidence="2 14 15">Belongs to the TonB-dependent receptor family.</text>
</comment>
<evidence type="ECO:0000259" key="17">
    <source>
        <dbReference type="Pfam" id="PF00593"/>
    </source>
</evidence>
<evidence type="ECO:0000256" key="15">
    <source>
        <dbReference type="RuleBase" id="RU003357"/>
    </source>
</evidence>
<evidence type="ECO:0000256" key="16">
    <source>
        <dbReference type="SAM" id="SignalP"/>
    </source>
</evidence>
<dbReference type="Gene3D" id="2.40.170.20">
    <property type="entry name" value="TonB-dependent receptor, beta-barrel domain"/>
    <property type="match status" value="1"/>
</dbReference>
<evidence type="ECO:0000256" key="12">
    <source>
        <dbReference type="ARBA" id="ARBA00023170"/>
    </source>
</evidence>
<keyword evidence="9" id="KW-0406">Ion transport</keyword>
<keyword evidence="6 14" id="KW-0812">Transmembrane</keyword>
<evidence type="ECO:0000313" key="19">
    <source>
        <dbReference type="EMBL" id="RAW02439.1"/>
    </source>
</evidence>
<evidence type="ECO:0000256" key="10">
    <source>
        <dbReference type="ARBA" id="ARBA00023077"/>
    </source>
</evidence>
<evidence type="ECO:0000256" key="8">
    <source>
        <dbReference type="ARBA" id="ARBA00023004"/>
    </source>
</evidence>
<keyword evidence="13 14" id="KW-0998">Cell outer membrane</keyword>
<dbReference type="GO" id="GO:0015344">
    <property type="term" value="F:siderophore uptake transmembrane transporter activity"/>
    <property type="evidence" value="ECO:0007669"/>
    <property type="project" value="TreeGrafter"/>
</dbReference>
<dbReference type="CDD" id="cd01347">
    <property type="entry name" value="ligand_gated_channel"/>
    <property type="match status" value="1"/>
</dbReference>
<dbReference type="Pfam" id="PF13715">
    <property type="entry name" value="CarbopepD_reg_2"/>
    <property type="match status" value="1"/>
</dbReference>
<dbReference type="Gene3D" id="2.170.130.10">
    <property type="entry name" value="TonB-dependent receptor, plug domain"/>
    <property type="match status" value="1"/>
</dbReference>
<evidence type="ECO:0000256" key="4">
    <source>
        <dbReference type="ARBA" id="ARBA00022452"/>
    </source>
</evidence>
<evidence type="ECO:0000256" key="14">
    <source>
        <dbReference type="PROSITE-ProRule" id="PRU01360"/>
    </source>
</evidence>
<feature type="chain" id="PRO_5016966267" evidence="16">
    <location>
        <begin position="20"/>
        <end position="792"/>
    </location>
</feature>
<evidence type="ECO:0000256" key="2">
    <source>
        <dbReference type="ARBA" id="ARBA00009810"/>
    </source>
</evidence>
<dbReference type="GO" id="GO:0009279">
    <property type="term" value="C:cell outer membrane"/>
    <property type="evidence" value="ECO:0007669"/>
    <property type="project" value="UniProtKB-SubCell"/>
</dbReference>
<gene>
    <name evidence="19" type="ORF">DQQ10_07625</name>
</gene>
<feature type="domain" description="TonB-dependent receptor-like beta-barrel" evidence="17">
    <location>
        <begin position="321"/>
        <end position="757"/>
    </location>
</feature>
<evidence type="ECO:0000256" key="11">
    <source>
        <dbReference type="ARBA" id="ARBA00023136"/>
    </source>
</evidence>
<dbReference type="Pfam" id="PF07715">
    <property type="entry name" value="Plug"/>
    <property type="match status" value="1"/>
</dbReference>
<dbReference type="GO" id="GO:0015891">
    <property type="term" value="P:siderophore transport"/>
    <property type="evidence" value="ECO:0007669"/>
    <property type="project" value="InterPro"/>
</dbReference>
<feature type="signal peptide" evidence="16">
    <location>
        <begin position="1"/>
        <end position="19"/>
    </location>
</feature>
<dbReference type="NCBIfam" id="TIGR01783">
    <property type="entry name" value="TonB-siderophor"/>
    <property type="match status" value="1"/>
</dbReference>
<evidence type="ECO:0000256" key="1">
    <source>
        <dbReference type="ARBA" id="ARBA00004571"/>
    </source>
</evidence>
<keyword evidence="3 14" id="KW-0813">Transport</keyword>
<keyword evidence="10 15" id="KW-0798">TonB box</keyword>
<dbReference type="PANTHER" id="PTHR32552">
    <property type="entry name" value="FERRICHROME IRON RECEPTOR-RELATED"/>
    <property type="match status" value="1"/>
</dbReference>
<keyword evidence="7 16" id="KW-0732">Signal</keyword>
<comment type="caution">
    <text evidence="19">The sequence shown here is derived from an EMBL/GenBank/DDBJ whole genome shotgun (WGS) entry which is preliminary data.</text>
</comment>
<dbReference type="PANTHER" id="PTHR32552:SF68">
    <property type="entry name" value="FERRICHROME OUTER MEMBRANE TRANSPORTER_PHAGE RECEPTOR"/>
    <property type="match status" value="1"/>
</dbReference>
<proteinExistence type="inferred from homology"/>
<dbReference type="EMBL" id="QMFY01000002">
    <property type="protein sequence ID" value="RAW02439.1"/>
    <property type="molecule type" value="Genomic_DNA"/>
</dbReference>
<organism evidence="19 20">
    <name type="scientific">Pseudochryseolinea flava</name>
    <dbReference type="NCBI Taxonomy" id="2059302"/>
    <lineage>
        <taxon>Bacteria</taxon>
        <taxon>Pseudomonadati</taxon>
        <taxon>Bacteroidota</taxon>
        <taxon>Cytophagia</taxon>
        <taxon>Cytophagales</taxon>
        <taxon>Fulvivirgaceae</taxon>
        <taxon>Pseudochryseolinea</taxon>
    </lineage>
</organism>
<evidence type="ECO:0000259" key="18">
    <source>
        <dbReference type="Pfam" id="PF07715"/>
    </source>
</evidence>
<keyword evidence="8" id="KW-0408">Iron</keyword>
<dbReference type="Gene3D" id="2.60.40.1120">
    <property type="entry name" value="Carboxypeptidase-like, regulatory domain"/>
    <property type="match status" value="1"/>
</dbReference>
<evidence type="ECO:0000256" key="5">
    <source>
        <dbReference type="ARBA" id="ARBA00022496"/>
    </source>
</evidence>
<keyword evidence="4 14" id="KW-1134">Transmembrane beta strand</keyword>
<evidence type="ECO:0000313" key="20">
    <source>
        <dbReference type="Proteomes" id="UP000251889"/>
    </source>
</evidence>
<name>A0A364Y6D8_9BACT</name>
<dbReference type="GO" id="GO:0030246">
    <property type="term" value="F:carbohydrate binding"/>
    <property type="evidence" value="ECO:0007669"/>
    <property type="project" value="InterPro"/>
</dbReference>
<keyword evidence="12 19" id="KW-0675">Receptor</keyword>
<dbReference type="RefSeq" id="WP_112746262.1">
    <property type="nucleotide sequence ID" value="NZ_QMFY01000002.1"/>
</dbReference>
<keyword evidence="5" id="KW-0410">Iron transport</keyword>
<evidence type="ECO:0000256" key="3">
    <source>
        <dbReference type="ARBA" id="ARBA00022448"/>
    </source>
</evidence>
<keyword evidence="11 14" id="KW-0472">Membrane</keyword>
<evidence type="ECO:0000256" key="7">
    <source>
        <dbReference type="ARBA" id="ARBA00022729"/>
    </source>
</evidence>
<keyword evidence="20" id="KW-1185">Reference proteome</keyword>
<feature type="domain" description="TonB-dependent receptor plug" evidence="18">
    <location>
        <begin position="135"/>
        <end position="234"/>
    </location>
</feature>
<dbReference type="GO" id="GO:0038023">
    <property type="term" value="F:signaling receptor activity"/>
    <property type="evidence" value="ECO:0007669"/>
    <property type="project" value="InterPro"/>
</dbReference>
<dbReference type="Proteomes" id="UP000251889">
    <property type="component" value="Unassembled WGS sequence"/>
</dbReference>
<dbReference type="InterPro" id="IPR037066">
    <property type="entry name" value="Plug_dom_sf"/>
</dbReference>
<dbReference type="Pfam" id="PF00593">
    <property type="entry name" value="TonB_dep_Rec_b-barrel"/>
    <property type="match status" value="1"/>
</dbReference>
<protein>
    <submittedName>
        <fullName evidence="19">TonB-dependent siderophore receptor</fullName>
    </submittedName>
</protein>
<dbReference type="InterPro" id="IPR010105">
    <property type="entry name" value="TonB_sidphr_rcpt"/>
</dbReference>
<reference evidence="19 20" key="1">
    <citation type="submission" date="2018-06" db="EMBL/GenBank/DDBJ databases">
        <title>Chryseolinea flavus sp. nov., a member of the phylum Bacteroidetes isolated from soil.</title>
        <authorList>
            <person name="Li Y."/>
            <person name="Wang J."/>
        </authorList>
    </citation>
    <scope>NUCLEOTIDE SEQUENCE [LARGE SCALE GENOMIC DNA]</scope>
    <source>
        <strain evidence="19 20">SDU1-6</strain>
    </source>
</reference>
<dbReference type="InterPro" id="IPR013784">
    <property type="entry name" value="Carb-bd-like_fold"/>
</dbReference>
<accession>A0A364Y6D8</accession>
<evidence type="ECO:0000256" key="13">
    <source>
        <dbReference type="ARBA" id="ARBA00023237"/>
    </source>
</evidence>
<dbReference type="InterPro" id="IPR036942">
    <property type="entry name" value="Beta-barrel_TonB_sf"/>
</dbReference>